<name>A0A146LC56_LYGHE</name>
<gene>
    <name evidence="1" type="ORF">g.11583</name>
</gene>
<reference evidence="1" key="1">
    <citation type="journal article" date="2016" name="Gigascience">
        <title>De novo construction of an expanded transcriptome assembly for the western tarnished plant bug, Lygus hesperus.</title>
        <authorList>
            <person name="Tassone E.E."/>
            <person name="Geib S.M."/>
            <person name="Hall B."/>
            <person name="Fabrick J.A."/>
            <person name="Brent C.S."/>
            <person name="Hull J.J."/>
        </authorList>
    </citation>
    <scope>NUCLEOTIDE SEQUENCE</scope>
</reference>
<dbReference type="InterPro" id="IPR036213">
    <property type="entry name" value="Calpain_III_sf"/>
</dbReference>
<sequence>MPLTVDREGMQLYPQTGLALLQQIQMPSLPCPLITNSTHRFIQKGMMLDAREMCNEMIIPGNSTCLLVPYTMKAGHTGSFYVSIYPGQSKVTLTSLHFAGLSRDPISTNVTLCPGEKGKRLDILLSDPCDVHVLLRQQKVTNLLSIRRGDAVAEDDVVLTAFNEQGVKVASSGNATNAR</sequence>
<organism evidence="1">
    <name type="scientific">Lygus hesperus</name>
    <name type="common">Western plant bug</name>
    <dbReference type="NCBI Taxonomy" id="30085"/>
    <lineage>
        <taxon>Eukaryota</taxon>
        <taxon>Metazoa</taxon>
        <taxon>Ecdysozoa</taxon>
        <taxon>Arthropoda</taxon>
        <taxon>Hexapoda</taxon>
        <taxon>Insecta</taxon>
        <taxon>Pterygota</taxon>
        <taxon>Neoptera</taxon>
        <taxon>Paraneoptera</taxon>
        <taxon>Hemiptera</taxon>
        <taxon>Heteroptera</taxon>
        <taxon>Panheteroptera</taxon>
        <taxon>Cimicomorpha</taxon>
        <taxon>Miridae</taxon>
        <taxon>Mirini</taxon>
        <taxon>Lygus</taxon>
    </lineage>
</organism>
<protein>
    <submittedName>
        <fullName evidence="1">Uncharacterized protein</fullName>
    </submittedName>
</protein>
<proteinExistence type="predicted"/>
<evidence type="ECO:0000313" key="1">
    <source>
        <dbReference type="EMBL" id="JAQ05249.1"/>
    </source>
</evidence>
<accession>A0A146LC56</accession>
<dbReference type="EMBL" id="GDHC01013380">
    <property type="protein sequence ID" value="JAQ05249.1"/>
    <property type="molecule type" value="Transcribed_RNA"/>
</dbReference>
<dbReference type="AlphaFoldDB" id="A0A146LC56"/>
<dbReference type="SUPFAM" id="SSF49758">
    <property type="entry name" value="Calpain large subunit, middle domain (domain III)"/>
    <property type="match status" value="1"/>
</dbReference>